<accession>A0AAW8T2J9</accession>
<evidence type="ECO:0000313" key="2">
    <source>
        <dbReference type="Proteomes" id="UP001254770"/>
    </source>
</evidence>
<dbReference type="AlphaFoldDB" id="A0AAW8T2J9"/>
<proteinExistence type="predicted"/>
<reference evidence="1" key="1">
    <citation type="submission" date="2023-03" db="EMBL/GenBank/DDBJ databases">
        <authorList>
            <person name="Shen W."/>
            <person name="Cai J."/>
        </authorList>
    </citation>
    <scope>NUCLEOTIDE SEQUENCE</scope>
    <source>
        <strain evidence="1">Y15</strain>
    </source>
</reference>
<dbReference type="EMBL" id="JARPXL010000002">
    <property type="protein sequence ID" value="MDT2543443.1"/>
    <property type="molecule type" value="Genomic_DNA"/>
</dbReference>
<evidence type="ECO:0000313" key="1">
    <source>
        <dbReference type="EMBL" id="MDT2543443.1"/>
    </source>
</evidence>
<sequence>MKIYTIQRRDFLTYTDSQGFIIPKRDPEYSIFTDDEEGENCLWALEWMKRQFIKRLDIPLDRDLIWVWPDIYAYLSEKSDIDFSRHALFTFEVPAAHYKKMILWSNFISWHEVLNRLWEGATDVGERYEEIFQLKRHEKPGTIQGITTRLHKDWIKRVT</sequence>
<evidence type="ECO:0008006" key="3">
    <source>
        <dbReference type="Google" id="ProtNLM"/>
    </source>
</evidence>
<protein>
    <recommendedName>
        <fullName evidence="3">GyrI-like small molecule binding domain-containing protein</fullName>
    </recommendedName>
</protein>
<dbReference type="RefSeq" id="WP_261321697.1">
    <property type="nucleotide sequence ID" value="NZ_CP081846.1"/>
</dbReference>
<organism evidence="1 2">
    <name type="scientific">Enterococcus raffinosus</name>
    <dbReference type="NCBI Taxonomy" id="71452"/>
    <lineage>
        <taxon>Bacteria</taxon>
        <taxon>Bacillati</taxon>
        <taxon>Bacillota</taxon>
        <taxon>Bacilli</taxon>
        <taxon>Lactobacillales</taxon>
        <taxon>Enterococcaceae</taxon>
        <taxon>Enterococcus</taxon>
    </lineage>
</organism>
<comment type="caution">
    <text evidence="1">The sequence shown here is derived from an EMBL/GenBank/DDBJ whole genome shotgun (WGS) entry which is preliminary data.</text>
</comment>
<dbReference type="Proteomes" id="UP001254770">
    <property type="component" value="Unassembled WGS sequence"/>
</dbReference>
<name>A0AAW8T2J9_9ENTE</name>
<gene>
    <name evidence="1" type="ORF">P7D69_03655</name>
</gene>